<proteinExistence type="predicted"/>
<feature type="transmembrane region" description="Helical" evidence="3">
    <location>
        <begin position="17"/>
        <end position="38"/>
    </location>
</feature>
<dbReference type="Proteomes" id="UP000327044">
    <property type="component" value="Unassembled WGS sequence"/>
</dbReference>
<evidence type="ECO:0000313" key="6">
    <source>
        <dbReference type="Proteomes" id="UP000327044"/>
    </source>
</evidence>
<gene>
    <name evidence="5" type="ORF">PPYR_12653</name>
</gene>
<dbReference type="EMBL" id="GEZM01067888">
    <property type="protein sequence ID" value="JAV67339.1"/>
    <property type="molecule type" value="Transcribed_RNA"/>
</dbReference>
<keyword evidence="6" id="KW-1185">Reference proteome</keyword>
<keyword evidence="3" id="KW-0472">Membrane</keyword>
<protein>
    <submittedName>
        <fullName evidence="4">Uncharacterized protein</fullName>
    </submittedName>
</protein>
<organism evidence="4">
    <name type="scientific">Photinus pyralis</name>
    <name type="common">Common eastern firefly</name>
    <name type="synonym">Lampyris pyralis</name>
    <dbReference type="NCBI Taxonomy" id="7054"/>
    <lineage>
        <taxon>Eukaryota</taxon>
        <taxon>Metazoa</taxon>
        <taxon>Ecdysozoa</taxon>
        <taxon>Arthropoda</taxon>
        <taxon>Hexapoda</taxon>
        <taxon>Insecta</taxon>
        <taxon>Pterygota</taxon>
        <taxon>Neoptera</taxon>
        <taxon>Endopterygota</taxon>
        <taxon>Coleoptera</taxon>
        <taxon>Polyphaga</taxon>
        <taxon>Elateriformia</taxon>
        <taxon>Elateroidea</taxon>
        <taxon>Lampyridae</taxon>
        <taxon>Lampyrinae</taxon>
        <taxon>Photinus</taxon>
    </lineage>
</organism>
<evidence type="ECO:0000256" key="1">
    <source>
        <dbReference type="SAM" id="Coils"/>
    </source>
</evidence>
<evidence type="ECO:0000256" key="3">
    <source>
        <dbReference type="SAM" id="Phobius"/>
    </source>
</evidence>
<feature type="region of interest" description="Disordered" evidence="2">
    <location>
        <begin position="160"/>
        <end position="221"/>
    </location>
</feature>
<evidence type="ECO:0000313" key="5">
    <source>
        <dbReference type="EMBL" id="KAB0793033.1"/>
    </source>
</evidence>
<dbReference type="AlphaFoldDB" id="A0A1Y1L0Y3"/>
<keyword evidence="3" id="KW-0812">Transmembrane</keyword>
<sequence length="297" mass="33143">MLSTYLPNFLSLSYTEMFLFVISWAFTTATGITAFLMFSSRTFNRLKNDARPSPIAPDGNETNFTRDLENHLEGLERRLLKKAAELKRPGTAGATTENLEMLAVAQAKVQKYYTQLKQEIKNSEDEFGMIQAKIERYTKRRVELEREEYYTTLLRDVPKVPVPMDKSLSDQSLEGDAVPKSAGGETRRSLMLSGRSSFQYTRPNKKETPNKGPSAPHSLPKLDSVKQLKDRFSGPINLCCCGSISCARNCVPSKRLKMDMQSQQQLIQNIAPHCTESVGKTIGGLRGTAALCSEGKA</sequence>
<dbReference type="InParanoid" id="A0A1Y1L0Y3"/>
<dbReference type="EMBL" id="VVIM01000009">
    <property type="protein sequence ID" value="KAB0793033.1"/>
    <property type="molecule type" value="Genomic_DNA"/>
</dbReference>
<feature type="coiled-coil region" evidence="1">
    <location>
        <begin position="65"/>
        <end position="147"/>
    </location>
</feature>
<name>A0A1Y1L0Y3_PHOPY</name>
<evidence type="ECO:0000313" key="4">
    <source>
        <dbReference type="EMBL" id="JAV67339.1"/>
    </source>
</evidence>
<accession>A0A1Y1L0Y3</accession>
<evidence type="ECO:0000256" key="2">
    <source>
        <dbReference type="SAM" id="MobiDB-lite"/>
    </source>
</evidence>
<keyword evidence="3" id="KW-1133">Transmembrane helix</keyword>
<reference evidence="5" key="3">
    <citation type="submission" date="2019-08" db="EMBL/GenBank/DDBJ databases">
        <authorList>
            <consortium name="Photinus pyralis genome working group"/>
            <person name="Fallon T.R."/>
            <person name="Sander Lower S.E."/>
            <person name="Weng J.-K."/>
        </authorList>
    </citation>
    <scope>NUCLEOTIDE SEQUENCE</scope>
    <source>
        <strain evidence="5">1611_PpyrPB1</strain>
        <tissue evidence="5">Whole body</tissue>
    </source>
</reference>
<reference evidence="5 6" key="2">
    <citation type="journal article" date="2018" name="Elife">
        <title>Firefly genomes illuminate parallel origins of bioluminescence in beetles.</title>
        <authorList>
            <person name="Fallon T.R."/>
            <person name="Lower S.E."/>
            <person name="Chang C.H."/>
            <person name="Bessho-Uehara M."/>
            <person name="Martin G.J."/>
            <person name="Bewick A.J."/>
            <person name="Behringer M."/>
            <person name="Debat H.J."/>
            <person name="Wong I."/>
            <person name="Day J.C."/>
            <person name="Suvorov A."/>
            <person name="Silva C.J."/>
            <person name="Stanger-Hall K.F."/>
            <person name="Hall D.W."/>
            <person name="Schmitz R.J."/>
            <person name="Nelson D.R."/>
            <person name="Lewis S.M."/>
            <person name="Shigenobu S."/>
            <person name="Bybee S.M."/>
            <person name="Larracuente A.M."/>
            <person name="Oba Y."/>
            <person name="Weng J.K."/>
        </authorList>
    </citation>
    <scope>NUCLEOTIDE SEQUENCE [LARGE SCALE GENOMIC DNA]</scope>
    <source>
        <strain evidence="5">1611_PpyrPB1</strain>
        <tissue evidence="5">Whole body</tissue>
    </source>
</reference>
<keyword evidence="1" id="KW-0175">Coiled coil</keyword>
<reference evidence="4" key="1">
    <citation type="journal article" date="2016" name="Sci. Rep.">
        <title>Molecular characterization of firefly nuptial gifts: a multi-omics approach sheds light on postcopulatory sexual selection.</title>
        <authorList>
            <person name="Al-Wathiqui N."/>
            <person name="Fallon T.R."/>
            <person name="South A."/>
            <person name="Weng J.K."/>
            <person name="Lewis S.M."/>
        </authorList>
    </citation>
    <scope>NUCLEOTIDE SEQUENCE</scope>
</reference>